<dbReference type="RefSeq" id="XP_001416349.1">
    <property type="nucleotide sequence ID" value="XM_001416312.1"/>
</dbReference>
<dbReference type="OrthoDB" id="497253at2759"/>
<keyword evidence="1" id="KW-0812">Transmembrane</keyword>
<feature type="transmembrane region" description="Helical" evidence="1">
    <location>
        <begin position="339"/>
        <end position="361"/>
    </location>
</feature>
<dbReference type="HOGENOM" id="CLU_054664_0_0_1"/>
<dbReference type="GeneID" id="5000340"/>
<feature type="transmembrane region" description="Helical" evidence="1">
    <location>
        <begin position="254"/>
        <end position="275"/>
    </location>
</feature>
<feature type="transmembrane region" description="Helical" evidence="1">
    <location>
        <begin position="373"/>
        <end position="393"/>
    </location>
</feature>
<dbReference type="PANTHER" id="PTHR37312:SF1">
    <property type="entry name" value="MEMBRANE-BOUND ACYLTRANSFERASE YKRP-RELATED"/>
    <property type="match status" value="1"/>
</dbReference>
<dbReference type="Proteomes" id="UP000001568">
    <property type="component" value="Chromosome 2"/>
</dbReference>
<organism evidence="3 4">
    <name type="scientific">Ostreococcus lucimarinus (strain CCE9901)</name>
    <dbReference type="NCBI Taxonomy" id="436017"/>
    <lineage>
        <taxon>Eukaryota</taxon>
        <taxon>Viridiplantae</taxon>
        <taxon>Chlorophyta</taxon>
        <taxon>Mamiellophyceae</taxon>
        <taxon>Mamiellales</taxon>
        <taxon>Bathycoccaceae</taxon>
        <taxon>Ostreococcus</taxon>
    </lineage>
</organism>
<feature type="transmembrane region" description="Helical" evidence="1">
    <location>
        <begin position="159"/>
        <end position="177"/>
    </location>
</feature>
<keyword evidence="1" id="KW-1133">Transmembrane helix</keyword>
<protein>
    <recommendedName>
        <fullName evidence="2">Acyltransferase 3 domain-containing protein</fullName>
    </recommendedName>
</protein>
<evidence type="ECO:0000313" key="3">
    <source>
        <dbReference type="EMBL" id="ABO94642.1"/>
    </source>
</evidence>
<dbReference type="InterPro" id="IPR002656">
    <property type="entry name" value="Acyl_transf_3_dom"/>
</dbReference>
<feature type="transmembrane region" description="Helical" evidence="1">
    <location>
        <begin position="189"/>
        <end position="211"/>
    </location>
</feature>
<reference evidence="3 4" key="1">
    <citation type="journal article" date="2007" name="Proc. Natl. Acad. Sci. U.S.A.">
        <title>The tiny eukaryote Ostreococcus provides genomic insights into the paradox of plankton speciation.</title>
        <authorList>
            <person name="Palenik B."/>
            <person name="Grimwood J."/>
            <person name="Aerts A."/>
            <person name="Rouze P."/>
            <person name="Salamov A."/>
            <person name="Putnam N."/>
            <person name="Dupont C."/>
            <person name="Jorgensen R."/>
            <person name="Derelle E."/>
            <person name="Rombauts S."/>
            <person name="Zhou K."/>
            <person name="Otillar R."/>
            <person name="Merchant S.S."/>
            <person name="Podell S."/>
            <person name="Gaasterland T."/>
            <person name="Napoli C."/>
            <person name="Gendler K."/>
            <person name="Manuell A."/>
            <person name="Tai V."/>
            <person name="Vallon O."/>
            <person name="Piganeau G."/>
            <person name="Jancek S."/>
            <person name="Heijde M."/>
            <person name="Jabbari K."/>
            <person name="Bowler C."/>
            <person name="Lohr M."/>
            <person name="Robbens S."/>
            <person name="Werner G."/>
            <person name="Dubchak I."/>
            <person name="Pazour G.J."/>
            <person name="Ren Q."/>
            <person name="Paulsen I."/>
            <person name="Delwiche C."/>
            <person name="Schmutz J."/>
            <person name="Rokhsar D."/>
            <person name="Van de Peer Y."/>
            <person name="Moreau H."/>
            <person name="Grigoriev I.V."/>
        </authorList>
    </citation>
    <scope>NUCLEOTIDE SEQUENCE [LARGE SCALE GENOMIC DNA]</scope>
    <source>
        <strain evidence="3 4">CCE9901</strain>
    </source>
</reference>
<feature type="transmembrane region" description="Helical" evidence="1">
    <location>
        <begin position="223"/>
        <end position="242"/>
    </location>
</feature>
<dbReference type="Gramene" id="ABO94642">
    <property type="protein sequence ID" value="ABO94642"/>
    <property type="gene ID" value="OSTLU_29944"/>
</dbReference>
<keyword evidence="4" id="KW-1185">Reference proteome</keyword>
<gene>
    <name evidence="3" type="ORF">OSTLU_29944</name>
</gene>
<feature type="transmembrane region" description="Helical" evidence="1">
    <location>
        <begin position="308"/>
        <end position="327"/>
    </location>
</feature>
<dbReference type="AlphaFoldDB" id="A4RTA9"/>
<keyword evidence="1" id="KW-0472">Membrane</keyword>
<name>A4RTA9_OSTLU</name>
<dbReference type="KEGG" id="olu:OSTLU_29944"/>
<dbReference type="GO" id="GO:0016747">
    <property type="term" value="F:acyltransferase activity, transferring groups other than amino-acyl groups"/>
    <property type="evidence" value="ECO:0007669"/>
    <property type="project" value="InterPro"/>
</dbReference>
<proteinExistence type="predicted"/>
<dbReference type="InterPro" id="IPR052734">
    <property type="entry name" value="Nod_factor_acetyltransferase"/>
</dbReference>
<dbReference type="EMBL" id="CP000582">
    <property type="protein sequence ID" value="ABO94642.1"/>
    <property type="molecule type" value="Genomic_DNA"/>
</dbReference>
<feature type="domain" description="Acyltransferase 3" evidence="2">
    <location>
        <begin position="38"/>
        <end position="377"/>
    </location>
</feature>
<dbReference type="OMA" id="YMKKEHF"/>
<evidence type="ECO:0000259" key="2">
    <source>
        <dbReference type="Pfam" id="PF01757"/>
    </source>
</evidence>
<dbReference type="PANTHER" id="PTHR37312">
    <property type="entry name" value="MEMBRANE-BOUND ACYLTRANSFERASE YKRP-RELATED"/>
    <property type="match status" value="1"/>
</dbReference>
<accession>A4RTA9</accession>
<feature type="transmembrane region" description="Helical" evidence="1">
    <location>
        <begin position="130"/>
        <end position="153"/>
    </location>
</feature>
<evidence type="ECO:0000313" key="4">
    <source>
        <dbReference type="Proteomes" id="UP000001568"/>
    </source>
</evidence>
<sequence>MSRDARATRRARNLDASLDADAATPRAFDERASDRRDAYLDNLKYALMLIVVWNHALQEFLRALDAHERRGWCERDAVNATTHGHVRTLYLVLCATGMPLFAGASGYLSKSWLRAAREDEASAVNLLVRVRGAFGTLLGTYAVWQAFYVAINYYDVAPLQWWAPVGVMWYLLALFFWRMSVLVVGGLRNGVIVALSVFMGLFVGFTETATTKNGNAAFDWQRVFVYSVYFFLGCVALKPEHLQRLQSIDYGRRATFGAIVLAVAYALLYVVLNVFEECFDDVQWFIWSIAPYKSSSVAAQFIDMLKRIALYVFTAFAGLGVLALVPSKKSFITAMGSRTLYCYLTHILLVRGFSMLIDRVWPAAPLSFRLSAGALWLPLIVGNALMAQPVLFLKPVVEPDFSFLSRPRGAESVANVA</sequence>
<evidence type="ECO:0000256" key="1">
    <source>
        <dbReference type="SAM" id="Phobius"/>
    </source>
</evidence>
<dbReference type="Pfam" id="PF01757">
    <property type="entry name" value="Acyl_transf_3"/>
    <property type="match status" value="1"/>
</dbReference>